<dbReference type="InterPro" id="IPR042099">
    <property type="entry name" value="ANL_N_sf"/>
</dbReference>
<dbReference type="PROSITE" id="PS50075">
    <property type="entry name" value="CARRIER"/>
    <property type="match status" value="4"/>
</dbReference>
<dbReference type="PROSITE" id="PS00606">
    <property type="entry name" value="KS3_1"/>
    <property type="match status" value="1"/>
</dbReference>
<dbReference type="CDD" id="cd00833">
    <property type="entry name" value="PKS"/>
    <property type="match status" value="1"/>
</dbReference>
<keyword evidence="4" id="KW-0597">Phosphoprotein</keyword>
<evidence type="ECO:0000313" key="12">
    <source>
        <dbReference type="Proteomes" id="UP001070352"/>
    </source>
</evidence>
<evidence type="ECO:0000256" key="5">
    <source>
        <dbReference type="ARBA" id="ARBA00022679"/>
    </source>
</evidence>
<dbReference type="InterPro" id="IPR023213">
    <property type="entry name" value="CAT-like_dom_sf"/>
</dbReference>
<dbReference type="Pfam" id="PF22621">
    <property type="entry name" value="CurL-like_PKS_C"/>
    <property type="match status" value="1"/>
</dbReference>
<keyword evidence="7" id="KW-0045">Antibiotic biosynthesis</keyword>
<dbReference type="InterPro" id="IPR045851">
    <property type="entry name" value="AMP-bd_C_sf"/>
</dbReference>
<dbReference type="GO" id="GO:0030170">
    <property type="term" value="F:pyridoxal phosphate binding"/>
    <property type="evidence" value="ECO:0007669"/>
    <property type="project" value="InterPro"/>
</dbReference>
<dbReference type="InterPro" id="IPR014030">
    <property type="entry name" value="Ketoacyl_synth_N"/>
</dbReference>
<dbReference type="InterPro" id="IPR025110">
    <property type="entry name" value="AMP-bd_C"/>
</dbReference>
<feature type="compositionally biased region" description="Polar residues" evidence="8">
    <location>
        <begin position="1440"/>
        <end position="1456"/>
    </location>
</feature>
<dbReference type="Pfam" id="PF02801">
    <property type="entry name" value="Ketoacyl-synt_C"/>
    <property type="match status" value="1"/>
</dbReference>
<sequence length="3971" mass="449436">MYTSQFQTLVDVIRNRSNISDRGIRFIESDKIETFVSYRQLFDEAQGFLGYLQHIGIQPKQEIVFQIQENKSFVVAFWACLLGGMIPVPVSIGEDNDHKLKVWRIWNILNNPFLLASETVLDKMKKFAADHDLQDFHHQLIEKSDIIQDRIYDHPASQYEPEADELAFIQFSSGSTGDPKGVMLTHHNLIHNTCAIRNALAIDLKDTLLSWMPLTHDMGLIACHLVPALAGINQNLMPTELFIRRPILWMKKAHEHKASILSSPNFGYNYFLKFLKDNKSYDWDLSHIRVIANGAEPILPELCDEFLTRCAAFNMKRSAILNVYGLAEASVGATFSNIGERFVPVYLHRDHLNLGERAVEVSKEDQNCASFVEVGKPIDYCQIRICNEANEGLEDGFIGHIQIKGENVTQGYYNNPESTNRALTPDGWVKTGDLGFIRKGNLVVTGREKDIIFVNGKNVYPHDIERVAIELEDIDLGRVAACGVYDQETRSREIVLFAVYKKSAEQFAPLVKDIKKHLYQRGGWSIKEILPIRKLPKTTSGKVKRYELAEQYESGKFALESTKIKEFLEGHSTEPVQTPIHEIETALLSIFSEVMDGKKIHLNDHYFDMGATSLQLSQIAERIEQKFGCELTVADLFTYPSIADLAAFLVENHSEIKQTDTAKPSRSSSKDIAIIGMSLNVPGASNKSDFWHLLENGEHGIREYPAPRVKDAIDYLRSIKSERNEKQFVKGGYLDEIDRFDYSFFGLAPKTAKFMDPNQRLFLQSAWHAIEDAGYAGDTISGSQLGVYVGYSKVGYDYERLLSANYPEELHHYIVGNLPSVLASRIAYFLNLKGPAVTVDTACSSSLVAVHMACKALLTGDCEMALAGGIRTSLLPMRIGLDMESSDGLTKTFSEDSDGTGSGEGVAAVLLKPLQAAIRDGDHIYGVIKGSAINQDGTTVGITAPSPAAQTEVIEMAWKDAGIAPETLSFIEAHGTGTKLGDPVEFNGLCKAFEKVTEKKQFYAIGSVKANIGHLFEAAGIVGLIKSALMLNHKKIPPLAHFNKPNPLIPFHSSPFYVNQEVMDFTPEDRPLRGGISSFGFSGTNAHVVLEEYTPESEYAPEDGNDPHLFVLSAHTEASLYELTHQYRQYISDDSQSSLRSICYTASTGRAHLDYCLAMIVSSNQELIDKLTSLIQGERNLPQVHFGYKNIKEMQPAEKDNLSKQISDLMQHRPCTKDERITWLNRIAELYVQRAVIDWRAVYSNEVVQKTPLPLYPFERNRCWVEAVYESAKERKEKGEVALDINHTKTHIESFLKTVISNASGIRADEIDSNAHFIGFGLDSIMLTQVKKAIADEFNVDIPMERFFDTMNNIESVVDYLAENVPSAASTPPQESVTAQEELVISGAQPELEHQEHMLDKIIASQNQLIQQTLQAQLDSFNLLRNNSHFVSKESEISQDKTSLSPKSVTAKKNSAQEAKPYIPFQRQTLNEQVNYTPQQRQYLESFIEKYVDKTKGSKQYTDETRFAHANNRNLSSFRSYWKEMVYPIIAERSDGSRMWDIDGNEYIDITMGFGVNLFGHHPSFITQTVVDSTHSALPPLGPMSNVAGEVADRIRACTGVERVAFYNSGTEAVMVALRLARAATGRTKVVVFAGSYHGTFDGVLGVANTKGGAEPANPLAPGIPQSFMNDLIILHYNHPDSLDVIRNLGNELAAVLVEPVQSRRPDLQPESFLKELRAITQQSGTALIMDEIITGFRIGLGGAQEWFDIQADLVTYGKIIGGGQPLGIVAGKAEFMNTIDGGTWQYGDDSYPTDEAKRTFVAGTFNTHPLTMRMSLAVLRYLQAEGETLYERLNQKTTYLVDQLNSYFEQSQVPIRMVQFGSLFRFVSSVDNDLFFYHLNYKGVYVWEGRNCFLSTAHTSDDIAYIIQAVQETVKDLRRGGFIPEGPDSPDDGGHKEPETYELSPEQKQLAVVSQYGNDASAALNQSIMLKVKGAVQHTLLKQAVRNIVKRHDALRTVIHVDDEVQQVQTRINVEIPIIDFTGYPNEQRESEVQKWLTEDAKRPFHFHEQKPLFRVHVLTSKQDEHLIVLTFHHIIADGWSIAVFVQELENTYAAIVQGSPLPSHEVASFRQYLDWQQAQIENGHYEEGIRYWRQYLSEPIPQAILPSMSSSRYPHGYEGDRYTVTLDRPLSKAIKSLSIRMKNSVFATILGAFHLFLQQLTKQAGLVIGIPTAGQLHMKQPMLVGNCVNMVPVKNTASSESTLADYLGHMKENMDQVMRHQDVPMTLVASQLPHDQMPDMRIIFNLDRPFRKLHFGQMEAELIAYPIKCISYDLFLNVTEFDQEYVLDFDFNTSVISPEIMNKWGTGFVNLLKKMVEGDSASLDSLKMFSEEDQHDLLELYADHQLRISSTLDHKGVRAVYEEPENETELQIAQIWAELLGLEKVGRSDHFLSLGGNSLKATLMLSKIQQTFNQKVSIGQFFSHQTVKELANFIRGEKNVKYPPMKPVEQKAFYRTSPAQQRVYFLHQMEPNQVSQNMFGQISIIGKYDEKALIASLQQVMQRHEAFRTSFHIIDGEIVQQIAGELDFNVRVHSMDREEFEAYADGYVKPFRLEQAPLVRAELIKVDNEQAELLIDMHHIISDGYSMSILTNELFALYHGNPLPEIPFEYKDFAEWQNQLLIGEVMEQQEEYWLEQFKQEVPILQLPADGSRAMEWSSEGQRVTCSLQSSLIRSLQEMAQQKGTTLYMVLLAAYNVLLHKYTGQEDIVVGTPVSGRNQPNIESMIGIFIQTMGIRTKPQANKRFTDYLDEVKRQTLDAFENQDYPFDWLVEKVNVQRETTGKSLFNTMFVYQNIEFQEIHQDGCTFRVKERNPGVSLYDLMLTIEDAEKQLDIHFDFNPNQFEQETIEQFIRHYTRLLDSLVKEPEKSLSSVPMLSDIERHQLLMGCNDTETPFPHNDTVCQWFETQAEQRPDDEAVIFGNERCTYGQLNERVNQLARTLRTKGVQADQFVAIICPHRIELIVGILAVLKAGGAYVPIDPEYPEDRIQYMLKDSEAKIVLAQLDLHKHLTFDADVVLLDEESSYHEDRSNLEPTCGANDLAYMIYTSGSTGNPKGVLIEHRGLANYIEWAKEVYVNDEKTNFPLYSSISFDLTVTSIFTPLVTGNTIIVFDGEDKSAVLSTIMQDPRIDIIKLTPAHLHVLKEMKIADGTTIRKMIVGGENLSTRLAQSVSEQFKGILDIFNEYGPTEAVVGCMIYRYDTKRDRREFVPIGSPAANTSIYVLDASMNLVPVGVPGEMYISGAGVARGYWNRPDLTAEKFVHNPFAPGTIMYKTGDLAKRLRDGNLIYLGRIDEQVKIRGHRIELGEVEAAMHKVEAVQKAVVLAREEEDGLQQLCAYYVSNKPITIAEIREQLSLELPDYMVPSHYIQLEQLPLTSNGKINRKALPAPEVSLEQIAEYVPPGNEVESKLAVLWQEMLGIHRVGIKHNFFDLGGNSIRATALAARIHKELDVNLSVKDIFKFPTIEQLANMALRMEKIRYVSIPSAQKMSYYPVSSAQKRMYLLSHTEGGELTYNMTGAMSVEGAIDLERLTAAFQKLIERHEVLRTSFELYEGEPAQRIHPSVEFTIEQIQAREEEVEDHVLDFIKSFDLAKPPLMRVGLIELTPEKHVLLVDMHHIISDGVSMNILMKDLNQFYEGIEPDPLPIQYKDYAVWQQTEAQRQNIKKQEAYWLNRFHDEIPVLDMPTDYERPAIRDYEGESFEFLIPIELKQRLSQMEEATGTTLYMILMAAYTILLSKYSGEEDIVVGTPVSGRSHMDVESVVGMFVNTLVIRNHPAGRKTFEDYLNEVKENMLNAYQNQDYPLEELIQHVHLLKDSSRNPLFDTMFVLQNLDQVELNLDSLRFTPYKLHHTVAKFDLTLSIQTDQDKHHGLFEYSKKLFKKSRIEALSKDYLHILSVISQQPSIQIEHIELSGSTAEDDNLIHSIELNF</sequence>
<dbReference type="Pfam" id="PF00550">
    <property type="entry name" value="PP-binding"/>
    <property type="match status" value="4"/>
</dbReference>
<dbReference type="SMART" id="SM00825">
    <property type="entry name" value="PKS_KS"/>
    <property type="match status" value="1"/>
</dbReference>
<comment type="cofactor">
    <cofactor evidence="1">
        <name>pantetheine 4'-phosphate</name>
        <dbReference type="ChEBI" id="CHEBI:47942"/>
    </cofactor>
</comment>
<dbReference type="Gene3D" id="2.30.38.10">
    <property type="entry name" value="Luciferase, Domain 3"/>
    <property type="match status" value="1"/>
</dbReference>
<evidence type="ECO:0000256" key="3">
    <source>
        <dbReference type="ARBA" id="ARBA00022450"/>
    </source>
</evidence>
<dbReference type="InterPro" id="IPR049704">
    <property type="entry name" value="Aminotrans_3_PPA_site"/>
</dbReference>
<dbReference type="InterPro" id="IPR016039">
    <property type="entry name" value="Thiolase-like"/>
</dbReference>
<evidence type="ECO:0000259" key="10">
    <source>
        <dbReference type="PROSITE" id="PS52004"/>
    </source>
</evidence>
<evidence type="ECO:0000256" key="1">
    <source>
        <dbReference type="ARBA" id="ARBA00001957"/>
    </source>
</evidence>
<name>A0A9Q4HBV2_BACSC</name>
<dbReference type="Gene3D" id="1.10.1240.100">
    <property type="match status" value="1"/>
</dbReference>
<organism evidence="11 12">
    <name type="scientific">Bacillus spizizenii</name>
    <name type="common">Bacillus subtilis subsp. spizizenii</name>
    <dbReference type="NCBI Taxonomy" id="96241"/>
    <lineage>
        <taxon>Bacteria</taxon>
        <taxon>Bacillati</taxon>
        <taxon>Bacillota</taxon>
        <taxon>Bacilli</taxon>
        <taxon>Bacillales</taxon>
        <taxon>Bacillaceae</taxon>
        <taxon>Bacillus</taxon>
    </lineage>
</organism>
<dbReference type="PANTHER" id="PTHR45527">
    <property type="entry name" value="NONRIBOSOMAL PEPTIDE SYNTHETASE"/>
    <property type="match status" value="1"/>
</dbReference>
<dbReference type="FunFam" id="3.40.50.980:FF:000001">
    <property type="entry name" value="Non-ribosomal peptide synthetase"/>
    <property type="match status" value="1"/>
</dbReference>
<dbReference type="FunFam" id="1.10.1200.10:FF:000005">
    <property type="entry name" value="Nonribosomal peptide synthetase 1"/>
    <property type="match status" value="2"/>
</dbReference>
<dbReference type="SUPFAM" id="SSF56801">
    <property type="entry name" value="Acetyl-CoA synthetase-like"/>
    <property type="match status" value="2"/>
</dbReference>
<dbReference type="PROSITE" id="PS00012">
    <property type="entry name" value="PHOSPHOPANTETHEINE"/>
    <property type="match status" value="2"/>
</dbReference>
<dbReference type="PROSITE" id="PS00600">
    <property type="entry name" value="AA_TRANSFER_CLASS_3"/>
    <property type="match status" value="1"/>
</dbReference>
<feature type="domain" description="Carrier" evidence="9">
    <location>
        <begin position="1290"/>
        <end position="1365"/>
    </location>
</feature>
<dbReference type="Pfam" id="PF00202">
    <property type="entry name" value="Aminotran_3"/>
    <property type="match status" value="1"/>
</dbReference>
<dbReference type="GO" id="GO:0008483">
    <property type="term" value="F:transaminase activity"/>
    <property type="evidence" value="ECO:0007669"/>
    <property type="project" value="InterPro"/>
</dbReference>
<dbReference type="Gene3D" id="1.10.1200.10">
    <property type="entry name" value="ACP-like"/>
    <property type="match status" value="4"/>
</dbReference>
<dbReference type="Gene3D" id="3.30.559.10">
    <property type="entry name" value="Chloramphenicol acetyltransferase-like domain"/>
    <property type="match status" value="3"/>
</dbReference>
<dbReference type="InterPro" id="IPR020806">
    <property type="entry name" value="PKS_PP-bd"/>
</dbReference>
<proteinExistence type="inferred from homology"/>
<dbReference type="Gene3D" id="3.40.640.10">
    <property type="entry name" value="Type I PLP-dependent aspartate aminotransferase-like (Major domain)"/>
    <property type="match status" value="1"/>
</dbReference>
<evidence type="ECO:0000256" key="4">
    <source>
        <dbReference type="ARBA" id="ARBA00022553"/>
    </source>
</evidence>
<dbReference type="Gene3D" id="3.40.47.10">
    <property type="match status" value="1"/>
</dbReference>
<dbReference type="SUPFAM" id="SSF47336">
    <property type="entry name" value="ACP-like"/>
    <property type="match status" value="4"/>
</dbReference>
<dbReference type="CDD" id="cd00610">
    <property type="entry name" value="OAT_like"/>
    <property type="match status" value="1"/>
</dbReference>
<dbReference type="SUPFAM" id="SSF53901">
    <property type="entry name" value="Thiolase-like"/>
    <property type="match status" value="1"/>
</dbReference>
<feature type="domain" description="Carrier" evidence="9">
    <location>
        <begin position="3442"/>
        <end position="3517"/>
    </location>
</feature>
<dbReference type="CDD" id="cd19531">
    <property type="entry name" value="LCL_NRPS-like"/>
    <property type="match status" value="3"/>
</dbReference>
<dbReference type="GO" id="GO:0004315">
    <property type="term" value="F:3-oxoacyl-[acyl-carrier-protein] synthase activity"/>
    <property type="evidence" value="ECO:0007669"/>
    <property type="project" value="InterPro"/>
</dbReference>
<evidence type="ECO:0000256" key="7">
    <source>
        <dbReference type="ARBA" id="ARBA00023194"/>
    </source>
</evidence>
<feature type="region of interest" description="Disordered" evidence="8">
    <location>
        <begin position="1921"/>
        <end position="1943"/>
    </location>
</feature>
<comment type="caution">
    <text evidence="11">The sequence shown here is derived from an EMBL/GenBank/DDBJ whole genome shotgun (WGS) entry which is preliminary data.</text>
</comment>
<keyword evidence="3" id="KW-0596">Phosphopantetheine</keyword>
<dbReference type="InterPro" id="IPR020845">
    <property type="entry name" value="AMP-binding_CS"/>
</dbReference>
<dbReference type="InterPro" id="IPR005814">
    <property type="entry name" value="Aminotrans_3"/>
</dbReference>
<evidence type="ECO:0000313" key="11">
    <source>
        <dbReference type="EMBL" id="MCY8122524.1"/>
    </source>
</evidence>
<dbReference type="InterPro" id="IPR018201">
    <property type="entry name" value="Ketoacyl_synth_AS"/>
</dbReference>
<evidence type="ECO:0000256" key="6">
    <source>
        <dbReference type="ARBA" id="ARBA00022898"/>
    </source>
</evidence>
<dbReference type="Gene3D" id="3.40.50.12780">
    <property type="entry name" value="N-terminal domain of ligase-like"/>
    <property type="match status" value="1"/>
</dbReference>
<dbReference type="Gene3D" id="3.90.1150.10">
    <property type="entry name" value="Aspartate Aminotransferase, domain 1"/>
    <property type="match status" value="1"/>
</dbReference>
<evidence type="ECO:0000259" key="9">
    <source>
        <dbReference type="PROSITE" id="PS50075"/>
    </source>
</evidence>
<dbReference type="InterPro" id="IPR014031">
    <property type="entry name" value="Ketoacyl_synth_C"/>
</dbReference>
<evidence type="ECO:0000256" key="2">
    <source>
        <dbReference type="ARBA" id="ARBA00006432"/>
    </source>
</evidence>
<feature type="domain" description="Carrier" evidence="9">
    <location>
        <begin position="2405"/>
        <end position="2480"/>
    </location>
</feature>
<dbReference type="GO" id="GO:0031177">
    <property type="term" value="F:phosphopantetheine binding"/>
    <property type="evidence" value="ECO:0007669"/>
    <property type="project" value="InterPro"/>
</dbReference>
<comment type="similarity">
    <text evidence="2">Belongs to the ATP-dependent AMP-binding enzyme family.</text>
</comment>
<dbReference type="InterPro" id="IPR000873">
    <property type="entry name" value="AMP-dep_synth/lig_dom"/>
</dbReference>
<dbReference type="PROSITE" id="PS52004">
    <property type="entry name" value="KS3_2"/>
    <property type="match status" value="1"/>
</dbReference>
<reference evidence="11" key="1">
    <citation type="submission" date="2022-02" db="EMBL/GenBank/DDBJ databases">
        <title>Crop Bioprotection Bacillus Genome Sequencing.</title>
        <authorList>
            <person name="Dunlap C."/>
        </authorList>
    </citation>
    <scope>NUCLEOTIDE SEQUENCE</scope>
    <source>
        <strain evidence="11">M18B4</strain>
    </source>
</reference>
<dbReference type="Pfam" id="PF00109">
    <property type="entry name" value="ketoacyl-synt"/>
    <property type="match status" value="1"/>
</dbReference>
<dbReference type="GO" id="GO:0005829">
    <property type="term" value="C:cytosol"/>
    <property type="evidence" value="ECO:0007669"/>
    <property type="project" value="TreeGrafter"/>
</dbReference>
<keyword evidence="6" id="KW-0663">Pyridoxal phosphate</keyword>
<dbReference type="InterPro" id="IPR015424">
    <property type="entry name" value="PyrdxlP-dep_Trfase"/>
</dbReference>
<dbReference type="InterPro" id="IPR036736">
    <property type="entry name" value="ACP-like_sf"/>
</dbReference>
<dbReference type="Gene3D" id="3.30.559.30">
    <property type="entry name" value="Nonribosomal peptide synthetase, condensation domain"/>
    <property type="match status" value="3"/>
</dbReference>
<dbReference type="InterPro" id="IPR009081">
    <property type="entry name" value="PP-bd_ACP"/>
</dbReference>
<feature type="domain" description="Carrier" evidence="9">
    <location>
        <begin position="578"/>
        <end position="653"/>
    </location>
</feature>
<dbReference type="Gene3D" id="3.30.300.30">
    <property type="match status" value="2"/>
</dbReference>
<dbReference type="EMBL" id="JALANJ010000035">
    <property type="protein sequence ID" value="MCY8122524.1"/>
    <property type="molecule type" value="Genomic_DNA"/>
</dbReference>
<dbReference type="Pfam" id="PF13193">
    <property type="entry name" value="AMP-binding_C"/>
    <property type="match status" value="1"/>
</dbReference>
<dbReference type="GO" id="GO:0017000">
    <property type="term" value="P:antibiotic biosynthetic process"/>
    <property type="evidence" value="ECO:0007669"/>
    <property type="project" value="UniProtKB-KW"/>
</dbReference>
<feature type="domain" description="Ketosynthase family 3 (KS3)" evidence="10">
    <location>
        <begin position="669"/>
        <end position="1092"/>
    </location>
</feature>
<dbReference type="FunFam" id="3.40.50.12780:FF:000012">
    <property type="entry name" value="Non-ribosomal peptide synthetase"/>
    <property type="match status" value="1"/>
</dbReference>
<accession>A0A9Q4HBV2</accession>
<dbReference type="GO" id="GO:0043041">
    <property type="term" value="P:amino acid activation for nonribosomal peptide biosynthetic process"/>
    <property type="evidence" value="ECO:0007669"/>
    <property type="project" value="TreeGrafter"/>
</dbReference>
<dbReference type="FunFam" id="2.30.38.10:FF:000001">
    <property type="entry name" value="Non-ribosomal peptide synthetase PvdI"/>
    <property type="match status" value="1"/>
</dbReference>
<dbReference type="SUPFAM" id="SSF53383">
    <property type="entry name" value="PLP-dependent transferases"/>
    <property type="match status" value="1"/>
</dbReference>
<dbReference type="Pfam" id="PF00668">
    <property type="entry name" value="Condensation"/>
    <property type="match status" value="3"/>
</dbReference>
<dbReference type="InterPro" id="IPR020841">
    <property type="entry name" value="PKS_Beta-ketoAc_synthase_dom"/>
</dbReference>
<protein>
    <submittedName>
        <fullName evidence="11">Amino acid adenylation domain-containing protein</fullName>
    </submittedName>
</protein>
<dbReference type="GO" id="GO:0006633">
    <property type="term" value="P:fatty acid biosynthetic process"/>
    <property type="evidence" value="ECO:0007669"/>
    <property type="project" value="InterPro"/>
</dbReference>
<dbReference type="SMART" id="SM00823">
    <property type="entry name" value="PKS_PP"/>
    <property type="match status" value="4"/>
</dbReference>
<dbReference type="Gene3D" id="3.40.50.980">
    <property type="match status" value="2"/>
</dbReference>
<dbReference type="InterPro" id="IPR010071">
    <property type="entry name" value="AA_adenyl_dom"/>
</dbReference>
<dbReference type="SUPFAM" id="SSF52777">
    <property type="entry name" value="CoA-dependent acyltransferases"/>
    <property type="match status" value="6"/>
</dbReference>
<dbReference type="InterPro" id="IPR001242">
    <property type="entry name" value="Condensation_dom"/>
</dbReference>
<dbReference type="Pfam" id="PF00501">
    <property type="entry name" value="AMP-binding"/>
    <property type="match status" value="2"/>
</dbReference>
<evidence type="ECO:0000256" key="8">
    <source>
        <dbReference type="SAM" id="MobiDB-lite"/>
    </source>
</evidence>
<gene>
    <name evidence="11" type="ORF">MOC45_18375</name>
</gene>
<dbReference type="PROSITE" id="PS00455">
    <property type="entry name" value="AMP_BINDING"/>
    <property type="match status" value="2"/>
</dbReference>
<keyword evidence="5" id="KW-0808">Transferase</keyword>
<dbReference type="Proteomes" id="UP001070352">
    <property type="component" value="Unassembled WGS sequence"/>
</dbReference>
<dbReference type="InterPro" id="IPR015421">
    <property type="entry name" value="PyrdxlP-dep_Trfase_major"/>
</dbReference>
<dbReference type="InterPro" id="IPR006162">
    <property type="entry name" value="Ppantetheine_attach_site"/>
</dbReference>
<dbReference type="CDD" id="cd05908">
    <property type="entry name" value="A_NRPS_MycA_like"/>
    <property type="match status" value="1"/>
</dbReference>
<dbReference type="PANTHER" id="PTHR45527:SF1">
    <property type="entry name" value="FATTY ACID SYNTHASE"/>
    <property type="match status" value="1"/>
</dbReference>
<dbReference type="FunFam" id="3.30.300.30:FF:000010">
    <property type="entry name" value="Enterobactin synthetase component F"/>
    <property type="match status" value="1"/>
</dbReference>
<dbReference type="GO" id="GO:0044550">
    <property type="term" value="P:secondary metabolite biosynthetic process"/>
    <property type="evidence" value="ECO:0007669"/>
    <property type="project" value="UniProtKB-ARBA"/>
</dbReference>
<feature type="region of interest" description="Disordered" evidence="8">
    <location>
        <begin position="1434"/>
        <end position="1456"/>
    </location>
</feature>
<dbReference type="InterPro" id="IPR015422">
    <property type="entry name" value="PyrdxlP-dep_Trfase_small"/>
</dbReference>
<dbReference type="NCBIfam" id="TIGR01733">
    <property type="entry name" value="AA-adenyl-dom"/>
    <property type="match status" value="1"/>
</dbReference>